<reference evidence="5 6" key="1">
    <citation type="submission" date="2023-06" db="EMBL/GenBank/DDBJ databases">
        <title>Black Yeasts Isolated from many extreme environments.</title>
        <authorList>
            <person name="Coleine C."/>
            <person name="Stajich J.E."/>
            <person name="Selbmann L."/>
        </authorList>
    </citation>
    <scope>NUCLEOTIDE SEQUENCE [LARGE SCALE GENOMIC DNA]</scope>
    <source>
        <strain evidence="5 6">CCFEE 5887</strain>
    </source>
</reference>
<keyword evidence="6" id="KW-1185">Reference proteome</keyword>
<dbReference type="PANTHER" id="PTHR48081">
    <property type="entry name" value="AB HYDROLASE SUPERFAMILY PROTEIN C4A8.06C"/>
    <property type="match status" value="1"/>
</dbReference>
<evidence type="ECO:0000313" key="6">
    <source>
        <dbReference type="Proteomes" id="UP001345827"/>
    </source>
</evidence>
<dbReference type="Gene3D" id="3.40.50.1820">
    <property type="entry name" value="alpha/beta hydrolase"/>
    <property type="match status" value="1"/>
</dbReference>
<evidence type="ECO:0000256" key="2">
    <source>
        <dbReference type="ARBA" id="ARBA00022801"/>
    </source>
</evidence>
<comment type="similarity">
    <text evidence="1">Belongs to the 'GDXG' lipolytic enzyme family.</text>
</comment>
<evidence type="ECO:0000259" key="4">
    <source>
        <dbReference type="Pfam" id="PF07859"/>
    </source>
</evidence>
<dbReference type="AlphaFoldDB" id="A0AAV9QGX8"/>
<gene>
    <name evidence="5" type="ORF">LTR25_003003</name>
</gene>
<evidence type="ECO:0000313" key="5">
    <source>
        <dbReference type="EMBL" id="KAK5541226.1"/>
    </source>
</evidence>
<feature type="active site" evidence="3">
    <location>
        <position position="128"/>
    </location>
</feature>
<dbReference type="PANTHER" id="PTHR48081:SF25">
    <property type="entry name" value="PUTATIVE (AFU_ORTHOLOGUE AFUA_3G11560)-RELATED"/>
    <property type="match status" value="1"/>
</dbReference>
<dbReference type="InterPro" id="IPR029058">
    <property type="entry name" value="AB_hydrolase_fold"/>
</dbReference>
<evidence type="ECO:0000256" key="1">
    <source>
        <dbReference type="ARBA" id="ARBA00010515"/>
    </source>
</evidence>
<protein>
    <recommendedName>
        <fullName evidence="4">Alpha/beta hydrolase fold-3 domain-containing protein</fullName>
    </recommendedName>
</protein>
<name>A0AAV9QGX8_9PEZI</name>
<proteinExistence type="inferred from homology"/>
<dbReference type="Pfam" id="PF07859">
    <property type="entry name" value="Abhydrolase_3"/>
    <property type="match status" value="1"/>
</dbReference>
<dbReference type="GO" id="GO:0016787">
    <property type="term" value="F:hydrolase activity"/>
    <property type="evidence" value="ECO:0007669"/>
    <property type="project" value="UniProtKB-KW"/>
</dbReference>
<dbReference type="InterPro" id="IPR033140">
    <property type="entry name" value="Lipase_GDXG_put_SER_AS"/>
</dbReference>
<dbReference type="SUPFAM" id="SSF53474">
    <property type="entry name" value="alpha/beta-Hydrolases"/>
    <property type="match status" value="1"/>
</dbReference>
<accession>A0AAV9QGX8</accession>
<organism evidence="5 6">
    <name type="scientific">Vermiconidia calcicola</name>
    <dbReference type="NCBI Taxonomy" id="1690605"/>
    <lineage>
        <taxon>Eukaryota</taxon>
        <taxon>Fungi</taxon>
        <taxon>Dikarya</taxon>
        <taxon>Ascomycota</taxon>
        <taxon>Pezizomycotina</taxon>
        <taxon>Dothideomycetes</taxon>
        <taxon>Dothideomycetidae</taxon>
        <taxon>Mycosphaerellales</taxon>
        <taxon>Extremaceae</taxon>
        <taxon>Vermiconidia</taxon>
    </lineage>
</organism>
<dbReference type="Proteomes" id="UP001345827">
    <property type="component" value="Unassembled WGS sequence"/>
</dbReference>
<dbReference type="InterPro" id="IPR013094">
    <property type="entry name" value="AB_hydrolase_3"/>
</dbReference>
<evidence type="ECO:0000256" key="3">
    <source>
        <dbReference type="PROSITE-ProRule" id="PRU10038"/>
    </source>
</evidence>
<keyword evidence="2" id="KW-0378">Hydrolase</keyword>
<dbReference type="PROSITE" id="PS01174">
    <property type="entry name" value="LIPASE_GDXG_SER"/>
    <property type="match status" value="1"/>
</dbReference>
<comment type="caution">
    <text evidence="5">The sequence shown here is derived from an EMBL/GenBank/DDBJ whole genome shotgun (WGS) entry which is preliminary data.</text>
</comment>
<sequence length="397" mass="43970">MPVVHPVEVEWTAYRRNAFPLSPRPALSERQMYMAMMEDIGTRGPTILYFHGGAHCLMDPVTHRWPTSTLAKESGGRVLSVRYELSPQHVFPASLLDALSVYMALIAPPASAYHEAVPASQIVIAGDSSGAGLAASLLLLLQTLARQHVSVKMRGSTIRIPDPVCAGVALASPWLDITRCLPSTTANARWDIIAPPSASRMGDPTPAFPPDEIWPASPPRVETYCTAEICTHPLVSPLAAQSYHWRGVPPVYVCVGWEGMQDETEVFARRIFGADPEKQIVIFDGYAVMPHCSALFPWNWAGRTAMQRWGRFCNAVVHGKGPMKMRARATWTSSNKAKEVVEVSLTQLAMTNVGCWYQRERMDDHAVDEKLTEAREWRIKLNRMLVAQGDKRQAASL</sequence>
<dbReference type="EMBL" id="JAXLQG010000004">
    <property type="protein sequence ID" value="KAK5541226.1"/>
    <property type="molecule type" value="Genomic_DNA"/>
</dbReference>
<feature type="domain" description="Alpha/beta hydrolase fold-3" evidence="4">
    <location>
        <begin position="47"/>
        <end position="281"/>
    </location>
</feature>
<dbReference type="InterPro" id="IPR050300">
    <property type="entry name" value="GDXG_lipolytic_enzyme"/>
</dbReference>